<dbReference type="EMBL" id="BSNX01000056">
    <property type="protein sequence ID" value="GLQ74581.1"/>
    <property type="molecule type" value="Genomic_DNA"/>
</dbReference>
<protein>
    <submittedName>
        <fullName evidence="1">Uncharacterized protein</fullName>
    </submittedName>
</protein>
<dbReference type="Proteomes" id="UP001156690">
    <property type="component" value="Unassembled WGS sequence"/>
</dbReference>
<evidence type="ECO:0000313" key="1">
    <source>
        <dbReference type="EMBL" id="GLQ74581.1"/>
    </source>
</evidence>
<dbReference type="PANTHER" id="PTHR34614">
    <property type="match status" value="1"/>
</dbReference>
<dbReference type="PANTHER" id="PTHR34614:SF2">
    <property type="entry name" value="TRANSPOSASE IS4-LIKE DOMAIN-CONTAINING PROTEIN"/>
    <property type="match status" value="1"/>
</dbReference>
<accession>A0AAV5NX59</accession>
<comment type="caution">
    <text evidence="1">The sequence shown here is derived from an EMBL/GenBank/DDBJ whole genome shotgun (WGS) entry which is preliminary data.</text>
</comment>
<reference evidence="2" key="1">
    <citation type="journal article" date="2019" name="Int. J. Syst. Evol. Microbiol.">
        <title>The Global Catalogue of Microorganisms (GCM) 10K type strain sequencing project: providing services to taxonomists for standard genome sequencing and annotation.</title>
        <authorList>
            <consortium name="The Broad Institute Genomics Platform"/>
            <consortium name="The Broad Institute Genome Sequencing Center for Infectious Disease"/>
            <person name="Wu L."/>
            <person name="Ma J."/>
        </authorList>
    </citation>
    <scope>NUCLEOTIDE SEQUENCE [LARGE SCALE GENOMIC DNA]</scope>
    <source>
        <strain evidence="2">NBRC 15640</strain>
    </source>
</reference>
<evidence type="ECO:0000313" key="2">
    <source>
        <dbReference type="Proteomes" id="UP001156690"/>
    </source>
</evidence>
<sequence>MQALNGNTNNAKAFSEVTKRHIHCLKAAQNSRYFIADASQYTEECICSLDEQQQKFTTRVPMTIKSAKEALLVLESEQLSSIDNGYSGYWVDADYGSVSQKWPLVHSEQAMSNFASQCHLLSFAQPIIVKEPIYSGRSRQKKNTKPTIPTTPI</sequence>
<gene>
    <name evidence="1" type="ORF">GCM10007932_39420</name>
</gene>
<name>A0AAV5NX59_9VIBR</name>
<proteinExistence type="predicted"/>
<keyword evidence="2" id="KW-1185">Reference proteome</keyword>
<dbReference type="AlphaFoldDB" id="A0AAV5NX59"/>
<organism evidence="1 2">
    <name type="scientific">Vibrio penaeicida</name>
    <dbReference type="NCBI Taxonomy" id="104609"/>
    <lineage>
        <taxon>Bacteria</taxon>
        <taxon>Pseudomonadati</taxon>
        <taxon>Pseudomonadota</taxon>
        <taxon>Gammaproteobacteria</taxon>
        <taxon>Vibrionales</taxon>
        <taxon>Vibrionaceae</taxon>
        <taxon>Vibrio</taxon>
    </lineage>
</organism>